<comment type="caution">
    <text evidence="1">The sequence shown here is derived from an EMBL/GenBank/DDBJ whole genome shotgun (WGS) entry which is preliminary data.</text>
</comment>
<dbReference type="EMBL" id="SNRW01043542">
    <property type="protein sequence ID" value="KAA6327511.1"/>
    <property type="molecule type" value="Genomic_DNA"/>
</dbReference>
<reference evidence="1 2" key="1">
    <citation type="submission" date="2019-03" db="EMBL/GenBank/DDBJ databases">
        <title>Single cell metagenomics reveals metabolic interactions within the superorganism composed of flagellate Streblomastix strix and complex community of Bacteroidetes bacteria on its surface.</title>
        <authorList>
            <person name="Treitli S.C."/>
            <person name="Kolisko M."/>
            <person name="Husnik F."/>
            <person name="Keeling P."/>
            <person name="Hampl V."/>
        </authorList>
    </citation>
    <scope>NUCLEOTIDE SEQUENCE [LARGE SCALE GENOMIC DNA]</scope>
    <source>
        <strain evidence="1">ST1C</strain>
    </source>
</reference>
<dbReference type="Proteomes" id="UP000324800">
    <property type="component" value="Unassembled WGS sequence"/>
</dbReference>
<sequence>TFHGWQFETAQDRIAMTEWRKNEMLMQVHRWIATIVSQKRVKVRWLVSFIGKLNFLRLRIQRSGLHMRNLNKCRTNAAINIGWNSRIKIWKCCLKEIYSQKSQILHNPLFPSGSVINSFPRGRCLFFFFILQPSMRNPCNLPIQSIRLLISPDQAIKSTLSNKV</sequence>
<name>A0A5J4R3H3_9EUKA</name>
<protein>
    <submittedName>
        <fullName evidence="1">Uncharacterized protein</fullName>
    </submittedName>
</protein>
<evidence type="ECO:0000313" key="1">
    <source>
        <dbReference type="EMBL" id="KAA6327511.1"/>
    </source>
</evidence>
<evidence type="ECO:0000313" key="2">
    <source>
        <dbReference type="Proteomes" id="UP000324800"/>
    </source>
</evidence>
<gene>
    <name evidence="1" type="ORF">EZS28_053814</name>
</gene>
<proteinExistence type="predicted"/>
<organism evidence="1 2">
    <name type="scientific">Streblomastix strix</name>
    <dbReference type="NCBI Taxonomy" id="222440"/>
    <lineage>
        <taxon>Eukaryota</taxon>
        <taxon>Metamonada</taxon>
        <taxon>Preaxostyla</taxon>
        <taxon>Oxymonadida</taxon>
        <taxon>Streblomastigidae</taxon>
        <taxon>Streblomastix</taxon>
    </lineage>
</organism>
<feature type="non-terminal residue" evidence="1">
    <location>
        <position position="1"/>
    </location>
</feature>
<dbReference type="AlphaFoldDB" id="A0A5J4R3H3"/>
<accession>A0A5J4R3H3</accession>